<dbReference type="GO" id="GO:0071555">
    <property type="term" value="P:cell wall organization"/>
    <property type="evidence" value="ECO:0007669"/>
    <property type="project" value="UniProtKB-KW"/>
</dbReference>
<feature type="region of interest" description="Disordered" evidence="23">
    <location>
        <begin position="97"/>
        <end position="120"/>
    </location>
</feature>
<comment type="catalytic activity">
    <reaction evidence="20">
        <text>Preferential cleavage: (Ac)2-L-Lys-D-Ala-|-D-Ala. Also transpeptidation of peptidyl-alanyl moieties that are N-acyl substituents of D-alanine.</text>
        <dbReference type="EC" id="3.4.16.4"/>
    </reaction>
</comment>
<evidence type="ECO:0000256" key="1">
    <source>
        <dbReference type="ARBA" id="ARBA00004249"/>
    </source>
</evidence>
<keyword evidence="6" id="KW-0121">Carboxypeptidase</keyword>
<evidence type="ECO:0000256" key="12">
    <source>
        <dbReference type="ARBA" id="ARBA00022960"/>
    </source>
</evidence>
<keyword evidence="9 27" id="KW-0808">Transferase</keyword>
<dbReference type="InterPro" id="IPR001460">
    <property type="entry name" value="PCN-bd_Tpept"/>
</dbReference>
<reference evidence="27" key="1">
    <citation type="submission" date="2018-06" db="EMBL/GenBank/DDBJ databases">
        <authorList>
            <person name="Zhirakovskaya E."/>
        </authorList>
    </citation>
    <scope>NUCLEOTIDE SEQUENCE</scope>
</reference>
<feature type="domain" description="Penicillin-binding protein OB-like" evidence="26">
    <location>
        <begin position="320"/>
        <end position="428"/>
    </location>
</feature>
<keyword evidence="11" id="KW-0378">Hydrolase</keyword>
<evidence type="ECO:0000256" key="15">
    <source>
        <dbReference type="ARBA" id="ARBA00022989"/>
    </source>
</evidence>
<evidence type="ECO:0000256" key="17">
    <source>
        <dbReference type="ARBA" id="ARBA00023251"/>
    </source>
</evidence>
<dbReference type="GO" id="GO:0008360">
    <property type="term" value="P:regulation of cell shape"/>
    <property type="evidence" value="ECO:0007669"/>
    <property type="project" value="UniProtKB-KW"/>
</dbReference>
<keyword evidence="10" id="KW-0812">Transmembrane</keyword>
<comment type="subcellular location">
    <subcellularLocation>
        <location evidence="1">Cell inner membrane</location>
        <topology evidence="1">Single-pass type II membrane protein</topology>
    </subcellularLocation>
</comment>
<proteinExistence type="predicted"/>
<keyword evidence="15" id="KW-1133">Transmembrane helix</keyword>
<dbReference type="PANTHER" id="PTHR32282:SF27">
    <property type="entry name" value="PENICILLIN-BINDING PROTEIN 1A"/>
    <property type="match status" value="1"/>
</dbReference>
<keyword evidence="18" id="KW-0511">Multifunctional enzyme</keyword>
<evidence type="ECO:0000256" key="20">
    <source>
        <dbReference type="ARBA" id="ARBA00034000"/>
    </source>
</evidence>
<dbReference type="InterPro" id="IPR036950">
    <property type="entry name" value="PBP_transglycosylase"/>
</dbReference>
<name>A0A3B0YH60_9ZZZZ</name>
<gene>
    <name evidence="27" type="ORF">MNBD_GAMMA12-3526</name>
</gene>
<keyword evidence="8 27" id="KW-0328">Glycosyltransferase</keyword>
<dbReference type="GO" id="GO:0006508">
    <property type="term" value="P:proteolysis"/>
    <property type="evidence" value="ECO:0007669"/>
    <property type="project" value="UniProtKB-KW"/>
</dbReference>
<keyword evidence="7" id="KW-0645">Protease</keyword>
<keyword evidence="12" id="KW-0133">Cell shape</keyword>
<dbReference type="EC" id="3.4.16.4" evidence="2"/>
<evidence type="ECO:0000256" key="21">
    <source>
        <dbReference type="ARBA" id="ARBA00044770"/>
    </source>
</evidence>
<evidence type="ECO:0000256" key="14">
    <source>
        <dbReference type="ARBA" id="ARBA00022984"/>
    </source>
</evidence>
<evidence type="ECO:0000256" key="13">
    <source>
        <dbReference type="ARBA" id="ARBA00022968"/>
    </source>
</evidence>
<evidence type="ECO:0000256" key="10">
    <source>
        <dbReference type="ARBA" id="ARBA00022692"/>
    </source>
</evidence>
<keyword evidence="17" id="KW-0046">Antibiotic resistance</keyword>
<dbReference type="InterPro" id="IPR050396">
    <property type="entry name" value="Glycosyltr_51/Transpeptidase"/>
</dbReference>
<dbReference type="InterPro" id="IPR001264">
    <property type="entry name" value="Glyco_trans_51"/>
</dbReference>
<sequence>MLYSLCMYVCLASNVSDLTKLSQINFYPSLRIYSAEGKLLAQYGERKRTVVKFKEIPNKLVSAFVAIIDPNIYTPEKRSKKSMKTIRELDLFCRSNKKTTNNNKESSRKKNSQHNTQSFTKLPGPMIIQLTRYLISARRPRTRFSLCELVSISKKIKASYSKKQVLEAYLNNIYLGVRTFGVGAAAKKFYNKKLQELSLSQIAMLAALVGSANEYSPRNNPEKARARRMLVLSRMLKQQYITQQEFTVANQQPLEPYTYHNNVKSPYIAEMVKQHMQNNFSNKLNHKGYDVYTTISAKHQRLAEAALRKSLMAYSRRHGYRGVLANNPLNKKLTKSVLFNLFKNYHVQGHLVPALVVAVTKKQATIYLKDGRKGLINWEGVQWARQYISVDKISAPVKTINQVLRRGDIIYAELGEKNRWLLAQVPRVQGALVSLNPMDGAIAALVGGFAFHQRDSHGRFNRAINARRSPGTVLTPFIYAAALAKGMSVATLKNVGNAKNRASISTKNLLGNVSANKQSVPIKGMDENAKEMPVVSLLKKIGVEYFVAYAKKFSITKSQLPTNLAVKLDGGEFALYQLTAAYAVFANGGYKVKPYFISRIEAWDEGVVFQYKSALNCKKCKKSSGNISTTSATKRIQTAQVNLQLNTLLRTMLPRGAACTVSQGKGRTAIVAKEGSSQNQNDAWFIGYSPKVVTSVWMGFDSNRSLGSQELGAVAAFPAWFYFMQKSLAGSMTCQ</sequence>
<evidence type="ECO:0000256" key="4">
    <source>
        <dbReference type="ARBA" id="ARBA00022475"/>
    </source>
</evidence>
<evidence type="ECO:0000256" key="16">
    <source>
        <dbReference type="ARBA" id="ARBA00023136"/>
    </source>
</evidence>
<dbReference type="GO" id="GO:0008658">
    <property type="term" value="F:penicillin binding"/>
    <property type="evidence" value="ECO:0007669"/>
    <property type="project" value="InterPro"/>
</dbReference>
<dbReference type="InterPro" id="IPR031376">
    <property type="entry name" value="PCB_OB"/>
</dbReference>
<evidence type="ECO:0000256" key="5">
    <source>
        <dbReference type="ARBA" id="ARBA00022519"/>
    </source>
</evidence>
<evidence type="ECO:0000256" key="18">
    <source>
        <dbReference type="ARBA" id="ARBA00023268"/>
    </source>
</evidence>
<dbReference type="Pfam" id="PF00912">
    <property type="entry name" value="Transgly"/>
    <property type="match status" value="1"/>
</dbReference>
<keyword evidence="5" id="KW-0997">Cell inner membrane</keyword>
<evidence type="ECO:0000256" key="3">
    <source>
        <dbReference type="ARBA" id="ARBA00018638"/>
    </source>
</evidence>
<dbReference type="InterPro" id="IPR012338">
    <property type="entry name" value="Beta-lactam/transpept-like"/>
</dbReference>
<dbReference type="SUPFAM" id="SSF53955">
    <property type="entry name" value="Lysozyme-like"/>
    <property type="match status" value="1"/>
</dbReference>
<dbReference type="SUPFAM" id="SSF56601">
    <property type="entry name" value="beta-lactamase/transpeptidase-like"/>
    <property type="match status" value="1"/>
</dbReference>
<keyword evidence="19" id="KW-0961">Cell wall biogenesis/degradation</keyword>
<comment type="catalytic activity">
    <reaction evidence="22">
        <text>[GlcNAc-(1-&gt;4)-Mur2Ac(oyl-L-Ala-gamma-D-Glu-L-Lys-D-Ala-D-Ala)](n)-di-trans,octa-cis-undecaprenyl diphosphate + beta-D-GlcNAc-(1-&gt;4)-Mur2Ac(oyl-L-Ala-gamma-D-Glu-L-Lys-D-Ala-D-Ala)-di-trans,octa-cis-undecaprenyl diphosphate = [GlcNAc-(1-&gt;4)-Mur2Ac(oyl-L-Ala-gamma-D-Glu-L-Lys-D-Ala-D-Ala)](n+1)-di-trans,octa-cis-undecaprenyl diphosphate + di-trans,octa-cis-undecaprenyl diphosphate + H(+)</text>
        <dbReference type="Rhea" id="RHEA:23708"/>
        <dbReference type="Rhea" id="RHEA-COMP:9602"/>
        <dbReference type="Rhea" id="RHEA-COMP:9603"/>
        <dbReference type="ChEBI" id="CHEBI:15378"/>
        <dbReference type="ChEBI" id="CHEBI:58405"/>
        <dbReference type="ChEBI" id="CHEBI:60033"/>
        <dbReference type="ChEBI" id="CHEBI:78435"/>
        <dbReference type="EC" id="2.4.99.28"/>
    </reaction>
</comment>
<evidence type="ECO:0000256" key="23">
    <source>
        <dbReference type="SAM" id="MobiDB-lite"/>
    </source>
</evidence>
<feature type="domain" description="Penicillin-binding protein transpeptidase" evidence="24">
    <location>
        <begin position="430"/>
        <end position="691"/>
    </location>
</feature>
<protein>
    <recommendedName>
        <fullName evidence="3">Penicillin-binding protein 1A</fullName>
        <ecNumber evidence="21">2.4.99.28</ecNumber>
        <ecNumber evidence="2">3.4.16.4</ecNumber>
    </recommendedName>
</protein>
<dbReference type="PANTHER" id="PTHR32282">
    <property type="entry name" value="BINDING PROTEIN TRANSPEPTIDASE, PUTATIVE-RELATED"/>
    <property type="match status" value="1"/>
</dbReference>
<evidence type="ECO:0000256" key="8">
    <source>
        <dbReference type="ARBA" id="ARBA00022676"/>
    </source>
</evidence>
<dbReference type="GO" id="GO:0009252">
    <property type="term" value="P:peptidoglycan biosynthetic process"/>
    <property type="evidence" value="ECO:0007669"/>
    <property type="project" value="UniProtKB-KW"/>
</dbReference>
<dbReference type="Gene3D" id="1.10.3810.10">
    <property type="entry name" value="Biosynthetic peptidoglycan transglycosylase-like"/>
    <property type="match status" value="1"/>
</dbReference>
<keyword evidence="13" id="KW-0735">Signal-anchor</keyword>
<keyword evidence="16" id="KW-0472">Membrane</keyword>
<dbReference type="GO" id="GO:0009002">
    <property type="term" value="F:serine-type D-Ala-D-Ala carboxypeptidase activity"/>
    <property type="evidence" value="ECO:0007669"/>
    <property type="project" value="UniProtKB-EC"/>
</dbReference>
<evidence type="ECO:0000259" key="25">
    <source>
        <dbReference type="Pfam" id="PF00912"/>
    </source>
</evidence>
<evidence type="ECO:0000256" key="7">
    <source>
        <dbReference type="ARBA" id="ARBA00022670"/>
    </source>
</evidence>
<evidence type="ECO:0000313" key="27">
    <source>
        <dbReference type="EMBL" id="VAW74642.1"/>
    </source>
</evidence>
<evidence type="ECO:0000259" key="24">
    <source>
        <dbReference type="Pfam" id="PF00905"/>
    </source>
</evidence>
<dbReference type="EMBL" id="UOFL01000060">
    <property type="protein sequence ID" value="VAW74642.1"/>
    <property type="molecule type" value="Genomic_DNA"/>
</dbReference>
<dbReference type="Gene3D" id="3.40.710.10">
    <property type="entry name" value="DD-peptidase/beta-lactamase superfamily"/>
    <property type="match status" value="2"/>
</dbReference>
<dbReference type="GO" id="GO:0008955">
    <property type="term" value="F:peptidoglycan glycosyltransferase activity"/>
    <property type="evidence" value="ECO:0007669"/>
    <property type="project" value="UniProtKB-EC"/>
</dbReference>
<keyword evidence="14" id="KW-0573">Peptidoglycan synthesis</keyword>
<feature type="domain" description="Glycosyl transferase family 51" evidence="25">
    <location>
        <begin position="129"/>
        <end position="235"/>
    </location>
</feature>
<dbReference type="GO" id="GO:0046677">
    <property type="term" value="P:response to antibiotic"/>
    <property type="evidence" value="ECO:0007669"/>
    <property type="project" value="UniProtKB-KW"/>
</dbReference>
<dbReference type="GO" id="GO:0030288">
    <property type="term" value="C:outer membrane-bounded periplasmic space"/>
    <property type="evidence" value="ECO:0007669"/>
    <property type="project" value="TreeGrafter"/>
</dbReference>
<dbReference type="EC" id="2.4.99.28" evidence="21"/>
<dbReference type="Pfam" id="PF17092">
    <property type="entry name" value="PCB_OB"/>
    <property type="match status" value="1"/>
</dbReference>
<evidence type="ECO:0000256" key="2">
    <source>
        <dbReference type="ARBA" id="ARBA00012448"/>
    </source>
</evidence>
<evidence type="ECO:0000256" key="22">
    <source>
        <dbReference type="ARBA" id="ARBA00049902"/>
    </source>
</evidence>
<evidence type="ECO:0000256" key="11">
    <source>
        <dbReference type="ARBA" id="ARBA00022801"/>
    </source>
</evidence>
<dbReference type="GO" id="GO:0005886">
    <property type="term" value="C:plasma membrane"/>
    <property type="evidence" value="ECO:0007669"/>
    <property type="project" value="UniProtKB-SubCell"/>
</dbReference>
<evidence type="ECO:0000256" key="9">
    <source>
        <dbReference type="ARBA" id="ARBA00022679"/>
    </source>
</evidence>
<evidence type="ECO:0000259" key="26">
    <source>
        <dbReference type="Pfam" id="PF17092"/>
    </source>
</evidence>
<keyword evidence="4" id="KW-1003">Cell membrane</keyword>
<dbReference type="InterPro" id="IPR023346">
    <property type="entry name" value="Lysozyme-like_dom_sf"/>
</dbReference>
<evidence type="ECO:0000256" key="19">
    <source>
        <dbReference type="ARBA" id="ARBA00023316"/>
    </source>
</evidence>
<evidence type="ECO:0000256" key="6">
    <source>
        <dbReference type="ARBA" id="ARBA00022645"/>
    </source>
</evidence>
<accession>A0A3B0YH60</accession>
<dbReference type="AlphaFoldDB" id="A0A3B0YH60"/>
<dbReference type="Pfam" id="PF00905">
    <property type="entry name" value="Transpeptidase"/>
    <property type="match status" value="1"/>
</dbReference>
<organism evidence="27">
    <name type="scientific">hydrothermal vent metagenome</name>
    <dbReference type="NCBI Taxonomy" id="652676"/>
    <lineage>
        <taxon>unclassified sequences</taxon>
        <taxon>metagenomes</taxon>
        <taxon>ecological metagenomes</taxon>
    </lineage>
</organism>